<dbReference type="EMBL" id="JAPFFK010000019">
    <property type="protein sequence ID" value="KAJ6685225.1"/>
    <property type="molecule type" value="Genomic_DNA"/>
</dbReference>
<keyword evidence="1" id="KW-0812">Transmembrane</keyword>
<accession>A0A9Q0PBK5</accession>
<keyword evidence="1" id="KW-0472">Membrane</keyword>
<name>A0A9Q0PBK5_SALPP</name>
<evidence type="ECO:0000313" key="3">
    <source>
        <dbReference type="Proteomes" id="UP001151532"/>
    </source>
</evidence>
<organism evidence="2 3">
    <name type="scientific">Salix purpurea</name>
    <name type="common">Purple osier willow</name>
    <dbReference type="NCBI Taxonomy" id="77065"/>
    <lineage>
        <taxon>Eukaryota</taxon>
        <taxon>Viridiplantae</taxon>
        <taxon>Streptophyta</taxon>
        <taxon>Embryophyta</taxon>
        <taxon>Tracheophyta</taxon>
        <taxon>Spermatophyta</taxon>
        <taxon>Magnoliopsida</taxon>
        <taxon>eudicotyledons</taxon>
        <taxon>Gunneridae</taxon>
        <taxon>Pentapetalae</taxon>
        <taxon>rosids</taxon>
        <taxon>fabids</taxon>
        <taxon>Malpighiales</taxon>
        <taxon>Salicaceae</taxon>
        <taxon>Saliceae</taxon>
        <taxon>Salix</taxon>
    </lineage>
</organism>
<proteinExistence type="predicted"/>
<evidence type="ECO:0000256" key="1">
    <source>
        <dbReference type="SAM" id="Phobius"/>
    </source>
</evidence>
<reference evidence="2" key="2">
    <citation type="journal article" date="2023" name="Int. J. Mol. Sci.">
        <title>De Novo Assembly and Annotation of 11 Diverse Shrub Willow (Salix) Genomes Reveals Novel Gene Organization in Sex-Linked Regions.</title>
        <authorList>
            <person name="Hyden B."/>
            <person name="Feng K."/>
            <person name="Yates T.B."/>
            <person name="Jawdy S."/>
            <person name="Cereghino C."/>
            <person name="Smart L.B."/>
            <person name="Muchero W."/>
        </authorList>
    </citation>
    <scope>NUCLEOTIDE SEQUENCE</scope>
    <source>
        <tissue evidence="2">Shoot tip</tissue>
    </source>
</reference>
<evidence type="ECO:0008006" key="4">
    <source>
        <dbReference type="Google" id="ProtNLM"/>
    </source>
</evidence>
<dbReference type="Proteomes" id="UP001151532">
    <property type="component" value="Chromosome 2"/>
</dbReference>
<comment type="caution">
    <text evidence="2">The sequence shown here is derived from an EMBL/GenBank/DDBJ whole genome shotgun (WGS) entry which is preliminary data.</text>
</comment>
<keyword evidence="1" id="KW-1133">Transmembrane helix</keyword>
<feature type="transmembrane region" description="Helical" evidence="1">
    <location>
        <begin position="34"/>
        <end position="53"/>
    </location>
</feature>
<protein>
    <recommendedName>
        <fullName evidence="4">Transmembrane protein</fullName>
    </recommendedName>
</protein>
<evidence type="ECO:0000313" key="2">
    <source>
        <dbReference type="EMBL" id="KAJ6685225.1"/>
    </source>
</evidence>
<reference evidence="2" key="1">
    <citation type="submission" date="2022-11" db="EMBL/GenBank/DDBJ databases">
        <authorList>
            <person name="Hyden B.L."/>
            <person name="Feng K."/>
            <person name="Yates T."/>
            <person name="Jawdy S."/>
            <person name="Smart L.B."/>
            <person name="Muchero W."/>
        </authorList>
    </citation>
    <scope>NUCLEOTIDE SEQUENCE</scope>
    <source>
        <tissue evidence="2">Shoot tip</tissue>
    </source>
</reference>
<keyword evidence="3" id="KW-1185">Reference proteome</keyword>
<dbReference type="AlphaFoldDB" id="A0A9Q0PBK5"/>
<sequence>MQCSVTPDCGMAVQKCWVSILYLCVGDGWQNIEWWWYLFVADLIVIVLLRSIFLHV</sequence>
<gene>
    <name evidence="2" type="ORF">OIU79_015317</name>
</gene>